<gene>
    <name evidence="8" type="ORF">SAMN05216464_101276</name>
</gene>
<dbReference type="GO" id="GO:0046654">
    <property type="term" value="P:tetrahydrofolate biosynthetic process"/>
    <property type="evidence" value="ECO:0007669"/>
    <property type="project" value="UniProtKB-UniRule"/>
</dbReference>
<dbReference type="PANTHER" id="PTHR42844">
    <property type="entry name" value="DIHYDRONEOPTERIN ALDOLASE 1-RELATED"/>
    <property type="match status" value="1"/>
</dbReference>
<evidence type="ECO:0000256" key="5">
    <source>
        <dbReference type="ARBA" id="ARBA00023239"/>
    </source>
</evidence>
<dbReference type="Proteomes" id="UP000199072">
    <property type="component" value="Unassembled WGS sequence"/>
</dbReference>
<evidence type="ECO:0000313" key="9">
    <source>
        <dbReference type="Proteomes" id="UP000199072"/>
    </source>
</evidence>
<comment type="function">
    <text evidence="6">Catalyzes the conversion of 7,8-dihydroneopterin to 6-hydroxymethyl-7,8-dihydropterin.</text>
</comment>
<protein>
    <recommendedName>
        <fullName evidence="6">7,8-dihydroneopterin aldolase</fullName>
        <ecNumber evidence="6">4.1.2.25</ecNumber>
    </recommendedName>
</protein>
<dbReference type="InterPro" id="IPR006157">
    <property type="entry name" value="FolB_dom"/>
</dbReference>
<accession>A0A1G6TER2</accession>
<dbReference type="EC" id="4.1.2.25" evidence="6"/>
<sequence>MINIALQGAEFFAYHGFYPEEQKLGCRYLVDIEVGFVPQAAIMADELDNTVDYEKLYIIACEEMKHTRKLIETVGQGILDKIIGKYPFVKTIHVAIKKVNPPLMGKVAHSSVVISYPSAI</sequence>
<dbReference type="OrthoDB" id="9803748at2"/>
<dbReference type="InterPro" id="IPR043133">
    <property type="entry name" value="GTP-CH-I_C/QueF"/>
</dbReference>
<evidence type="ECO:0000256" key="1">
    <source>
        <dbReference type="ARBA" id="ARBA00001353"/>
    </source>
</evidence>
<dbReference type="InterPro" id="IPR006156">
    <property type="entry name" value="Dihydroneopterin_aldolase"/>
</dbReference>
<dbReference type="GO" id="GO:0046656">
    <property type="term" value="P:folic acid biosynthetic process"/>
    <property type="evidence" value="ECO:0007669"/>
    <property type="project" value="UniProtKB-UniRule"/>
</dbReference>
<dbReference type="AlphaFoldDB" id="A0A1G6TER2"/>
<organism evidence="8 9">
    <name type="scientific">Mucilaginibacter pineti</name>
    <dbReference type="NCBI Taxonomy" id="1391627"/>
    <lineage>
        <taxon>Bacteria</taxon>
        <taxon>Pseudomonadati</taxon>
        <taxon>Bacteroidota</taxon>
        <taxon>Sphingobacteriia</taxon>
        <taxon>Sphingobacteriales</taxon>
        <taxon>Sphingobacteriaceae</taxon>
        <taxon>Mucilaginibacter</taxon>
    </lineage>
</organism>
<evidence type="ECO:0000313" key="8">
    <source>
        <dbReference type="EMBL" id="SDD27642.1"/>
    </source>
</evidence>
<dbReference type="SMART" id="SM00905">
    <property type="entry name" value="FolB"/>
    <property type="match status" value="1"/>
</dbReference>
<comment type="catalytic activity">
    <reaction evidence="1 6">
        <text>7,8-dihydroneopterin = 6-hydroxymethyl-7,8-dihydropterin + glycolaldehyde</text>
        <dbReference type="Rhea" id="RHEA:10540"/>
        <dbReference type="ChEBI" id="CHEBI:17001"/>
        <dbReference type="ChEBI" id="CHEBI:17071"/>
        <dbReference type="ChEBI" id="CHEBI:44841"/>
        <dbReference type="EC" id="4.1.2.25"/>
    </reaction>
</comment>
<dbReference type="EMBL" id="FNAI01000001">
    <property type="protein sequence ID" value="SDD27642.1"/>
    <property type="molecule type" value="Genomic_DNA"/>
</dbReference>
<dbReference type="NCBIfam" id="TIGR00525">
    <property type="entry name" value="folB"/>
    <property type="match status" value="1"/>
</dbReference>
<keyword evidence="9" id="KW-1185">Reference proteome</keyword>
<dbReference type="SUPFAM" id="SSF55620">
    <property type="entry name" value="Tetrahydrobiopterin biosynthesis enzymes-like"/>
    <property type="match status" value="1"/>
</dbReference>
<name>A0A1G6TER2_9SPHI</name>
<keyword evidence="4 6" id="KW-0289">Folate biosynthesis</keyword>
<dbReference type="GO" id="GO:0005737">
    <property type="term" value="C:cytoplasm"/>
    <property type="evidence" value="ECO:0007669"/>
    <property type="project" value="TreeGrafter"/>
</dbReference>
<evidence type="ECO:0000256" key="6">
    <source>
        <dbReference type="RuleBase" id="RU362079"/>
    </source>
</evidence>
<dbReference type="RefSeq" id="WP_091142988.1">
    <property type="nucleotide sequence ID" value="NZ_FNAI01000001.1"/>
</dbReference>
<dbReference type="GO" id="GO:0004150">
    <property type="term" value="F:dihydroneopterin aldolase activity"/>
    <property type="evidence" value="ECO:0007669"/>
    <property type="project" value="UniProtKB-UniRule"/>
</dbReference>
<evidence type="ECO:0000259" key="7">
    <source>
        <dbReference type="SMART" id="SM00905"/>
    </source>
</evidence>
<dbReference type="UniPathway" id="UPA00077">
    <property type="reaction ID" value="UER00154"/>
</dbReference>
<reference evidence="8 9" key="1">
    <citation type="submission" date="2016-10" db="EMBL/GenBank/DDBJ databases">
        <authorList>
            <person name="de Groot N.N."/>
        </authorList>
    </citation>
    <scope>NUCLEOTIDE SEQUENCE [LARGE SCALE GENOMIC DNA]</scope>
    <source>
        <strain evidence="8 9">47C3B</strain>
    </source>
</reference>
<feature type="domain" description="Dihydroneopterin aldolase/epimerase" evidence="7">
    <location>
        <begin position="4"/>
        <end position="116"/>
    </location>
</feature>
<evidence type="ECO:0000256" key="4">
    <source>
        <dbReference type="ARBA" id="ARBA00022909"/>
    </source>
</evidence>
<keyword evidence="5 6" id="KW-0456">Lyase</keyword>
<comment type="similarity">
    <text evidence="3 6">Belongs to the DHNA family.</text>
</comment>
<dbReference type="STRING" id="1391627.SAMN05216464_101276"/>
<dbReference type="Gene3D" id="3.30.1130.10">
    <property type="match status" value="1"/>
</dbReference>
<evidence type="ECO:0000256" key="2">
    <source>
        <dbReference type="ARBA" id="ARBA00005013"/>
    </source>
</evidence>
<proteinExistence type="inferred from homology"/>
<dbReference type="Pfam" id="PF02152">
    <property type="entry name" value="FolB"/>
    <property type="match status" value="1"/>
</dbReference>
<evidence type="ECO:0000256" key="3">
    <source>
        <dbReference type="ARBA" id="ARBA00005708"/>
    </source>
</evidence>
<dbReference type="PANTHER" id="PTHR42844:SF1">
    <property type="entry name" value="DIHYDRONEOPTERIN ALDOLASE 1-RELATED"/>
    <property type="match status" value="1"/>
</dbReference>
<comment type="pathway">
    <text evidence="2 6">Cofactor biosynthesis; tetrahydrofolate biosynthesis; 2-amino-4-hydroxy-6-hydroxymethyl-7,8-dihydropteridine diphosphate from 7,8-dihydroneopterin triphosphate: step 3/4.</text>
</comment>
<dbReference type="NCBIfam" id="TIGR00526">
    <property type="entry name" value="folB_dom"/>
    <property type="match status" value="1"/>
</dbReference>